<feature type="transmembrane region" description="Helical" evidence="1">
    <location>
        <begin position="245"/>
        <end position="269"/>
    </location>
</feature>
<keyword evidence="1" id="KW-0472">Membrane</keyword>
<dbReference type="AlphaFoldDB" id="A0A849AA04"/>
<dbReference type="RefSeq" id="WP_171201055.1">
    <property type="nucleotide sequence ID" value="NZ_JABEND010000012.1"/>
</dbReference>
<dbReference type="EMBL" id="JABEND010000012">
    <property type="protein sequence ID" value="NNG37359.1"/>
    <property type="molecule type" value="Genomic_DNA"/>
</dbReference>
<organism evidence="2 3">
    <name type="scientific">Nakamurella aerolata</name>
    <dbReference type="NCBI Taxonomy" id="1656892"/>
    <lineage>
        <taxon>Bacteria</taxon>
        <taxon>Bacillati</taxon>
        <taxon>Actinomycetota</taxon>
        <taxon>Actinomycetes</taxon>
        <taxon>Nakamurellales</taxon>
        <taxon>Nakamurellaceae</taxon>
        <taxon>Nakamurella</taxon>
    </lineage>
</organism>
<feature type="transmembrane region" description="Helical" evidence="1">
    <location>
        <begin position="141"/>
        <end position="165"/>
    </location>
</feature>
<dbReference type="Pfam" id="PF04087">
    <property type="entry name" value="DUF389"/>
    <property type="match status" value="1"/>
</dbReference>
<sequence>MLVHLRLTVPPDLSGAVLKALENDPRLTNLAVLRGVSVRPPGDLIELDVAREAANSVLSTLADLGVGKRGGIIVSPVGANPFDAAAEVDKAAHGDPDDAVVWDVVVERAVAASKSTWSFHLFLTIAVTLAAIAVITDSAILVVGAMVVGPEFATVAAVCVGLVFLRWRLTWDAVRLLLFGFGCAIAIVTVLALIGRIFGLVTFEAVTRPRPFTGFVWHPDIWSLLVAILAGAAGVMALSTEKAQAMVGVFISVTTVPAAGNLALALAVWSGREITGSLAQLGINVLGMVTAGVVVLALQRVYLARFGGTPGRHLHADPEVE</sequence>
<dbReference type="PANTHER" id="PTHR20992:SF9">
    <property type="entry name" value="AT15442P-RELATED"/>
    <property type="match status" value="1"/>
</dbReference>
<dbReference type="Proteomes" id="UP000562984">
    <property type="component" value="Unassembled WGS sequence"/>
</dbReference>
<accession>A0A849AA04</accession>
<evidence type="ECO:0000313" key="3">
    <source>
        <dbReference type="Proteomes" id="UP000562984"/>
    </source>
</evidence>
<feature type="transmembrane region" description="Helical" evidence="1">
    <location>
        <begin position="281"/>
        <end position="303"/>
    </location>
</feature>
<feature type="transmembrane region" description="Helical" evidence="1">
    <location>
        <begin position="177"/>
        <end position="201"/>
    </location>
</feature>
<evidence type="ECO:0000313" key="2">
    <source>
        <dbReference type="EMBL" id="NNG37359.1"/>
    </source>
</evidence>
<comment type="caution">
    <text evidence="2">The sequence shown here is derived from an EMBL/GenBank/DDBJ whole genome shotgun (WGS) entry which is preliminary data.</text>
</comment>
<keyword evidence="1" id="KW-1133">Transmembrane helix</keyword>
<dbReference type="InterPro" id="IPR005240">
    <property type="entry name" value="DUF389"/>
</dbReference>
<protein>
    <submittedName>
        <fullName evidence="2">DUF389 domain-containing protein</fullName>
    </submittedName>
</protein>
<reference evidence="2 3" key="1">
    <citation type="submission" date="2020-05" db="EMBL/GenBank/DDBJ databases">
        <title>Nakamurella sp. DB0629 isolated from air conditioner.</title>
        <authorList>
            <person name="Kim D.H."/>
            <person name="Kim D.-U."/>
        </authorList>
    </citation>
    <scope>NUCLEOTIDE SEQUENCE [LARGE SCALE GENOMIC DNA]</scope>
    <source>
        <strain evidence="2 3">DB0629</strain>
    </source>
</reference>
<evidence type="ECO:0000256" key="1">
    <source>
        <dbReference type="SAM" id="Phobius"/>
    </source>
</evidence>
<keyword evidence="1" id="KW-0812">Transmembrane</keyword>
<gene>
    <name evidence="2" type="ORF">HKD39_16960</name>
</gene>
<feature type="transmembrane region" description="Helical" evidence="1">
    <location>
        <begin position="221"/>
        <end position="238"/>
    </location>
</feature>
<dbReference type="PANTHER" id="PTHR20992">
    <property type="entry name" value="AT15442P-RELATED"/>
    <property type="match status" value="1"/>
</dbReference>
<name>A0A849AA04_9ACTN</name>
<proteinExistence type="predicted"/>
<feature type="transmembrane region" description="Helical" evidence="1">
    <location>
        <begin position="117"/>
        <end position="135"/>
    </location>
</feature>
<keyword evidence="3" id="KW-1185">Reference proteome</keyword>